<dbReference type="EMBL" id="GBXM01101841">
    <property type="protein sequence ID" value="JAH06736.1"/>
    <property type="molecule type" value="Transcribed_RNA"/>
</dbReference>
<proteinExistence type="predicted"/>
<organism evidence="1">
    <name type="scientific">Anguilla anguilla</name>
    <name type="common">European freshwater eel</name>
    <name type="synonym">Muraena anguilla</name>
    <dbReference type="NCBI Taxonomy" id="7936"/>
    <lineage>
        <taxon>Eukaryota</taxon>
        <taxon>Metazoa</taxon>
        <taxon>Chordata</taxon>
        <taxon>Craniata</taxon>
        <taxon>Vertebrata</taxon>
        <taxon>Euteleostomi</taxon>
        <taxon>Actinopterygii</taxon>
        <taxon>Neopterygii</taxon>
        <taxon>Teleostei</taxon>
        <taxon>Anguilliformes</taxon>
        <taxon>Anguillidae</taxon>
        <taxon>Anguilla</taxon>
    </lineage>
</organism>
<reference evidence="1" key="2">
    <citation type="journal article" date="2015" name="Fish Shellfish Immunol.">
        <title>Early steps in the European eel (Anguilla anguilla)-Vibrio vulnificus interaction in the gills: Role of the RtxA13 toxin.</title>
        <authorList>
            <person name="Callol A."/>
            <person name="Pajuelo D."/>
            <person name="Ebbesson L."/>
            <person name="Teles M."/>
            <person name="MacKenzie S."/>
            <person name="Amaro C."/>
        </authorList>
    </citation>
    <scope>NUCLEOTIDE SEQUENCE</scope>
</reference>
<dbReference type="AlphaFoldDB" id="A0A0E9PQ57"/>
<reference evidence="1" key="1">
    <citation type="submission" date="2014-11" db="EMBL/GenBank/DDBJ databases">
        <authorList>
            <person name="Amaro Gonzalez C."/>
        </authorList>
    </citation>
    <scope>NUCLEOTIDE SEQUENCE</scope>
</reference>
<accession>A0A0E9PQ57</accession>
<protein>
    <submittedName>
        <fullName evidence="1">Uncharacterized protein</fullName>
    </submittedName>
</protein>
<sequence>MLTFLSQVNACKNLYHSPCCIPIVALAFSHFFEVTLTGR</sequence>
<evidence type="ECO:0000313" key="1">
    <source>
        <dbReference type="EMBL" id="JAH06736.1"/>
    </source>
</evidence>
<name>A0A0E9PQ57_ANGAN</name>